<dbReference type="AlphaFoldDB" id="A0AAD8VPS4"/>
<sequence length="357" mass="39956">MEACFPFLGVRKRRVPPPPVEGDPHHRNIAAAARTFSFEELAEATRNFRDEYLVAGREPSMYRGRLKSVNQVVAMKLQHLVDRNNVSTEQRNSEFLARVLMLNALRHPNLVNLIGFCADGNHRILVHEYLPLGSLEDHLHDPSPDKGRLDWSTRMNIAADVARGLEYLHGKGVVCCYLRSSDVLLGVGDGYHYPKLSQYELAKDGQLLDGIREARDFPCTIAPETAMCGKVCRSSDVYSFGVVLLEMITGRRPFSPQAAEEDRDLVKWVIAHKIAASCQFGHDCCDVLVLDQARTLLEDRVEFRRMADPALQGRYPSLGLKEALTVASMCIHQDPAMRSPIGAVVTDLARLAYDRSS</sequence>
<evidence type="ECO:0000256" key="1">
    <source>
        <dbReference type="ARBA" id="ARBA00004370"/>
    </source>
</evidence>
<organism evidence="5 6">
    <name type="scientific">Lolium multiflorum</name>
    <name type="common">Italian ryegrass</name>
    <name type="synonym">Lolium perenne subsp. multiflorum</name>
    <dbReference type="NCBI Taxonomy" id="4521"/>
    <lineage>
        <taxon>Eukaryota</taxon>
        <taxon>Viridiplantae</taxon>
        <taxon>Streptophyta</taxon>
        <taxon>Embryophyta</taxon>
        <taxon>Tracheophyta</taxon>
        <taxon>Spermatophyta</taxon>
        <taxon>Magnoliopsida</taxon>
        <taxon>Liliopsida</taxon>
        <taxon>Poales</taxon>
        <taxon>Poaceae</taxon>
        <taxon>BOP clade</taxon>
        <taxon>Pooideae</taxon>
        <taxon>Poodae</taxon>
        <taxon>Poeae</taxon>
        <taxon>Poeae Chloroplast Group 2 (Poeae type)</taxon>
        <taxon>Loliodinae</taxon>
        <taxon>Loliinae</taxon>
        <taxon>Lolium</taxon>
    </lineage>
</organism>
<dbReference type="GO" id="GO:0004674">
    <property type="term" value="F:protein serine/threonine kinase activity"/>
    <property type="evidence" value="ECO:0007669"/>
    <property type="project" value="UniProtKB-KW"/>
</dbReference>
<dbReference type="PROSITE" id="PS50011">
    <property type="entry name" value="PROTEIN_KINASE_DOM"/>
    <property type="match status" value="1"/>
</dbReference>
<dbReference type="Gene3D" id="1.10.510.10">
    <property type="entry name" value="Transferase(Phosphotransferase) domain 1"/>
    <property type="match status" value="1"/>
</dbReference>
<reference evidence="5" key="1">
    <citation type="submission" date="2023-07" db="EMBL/GenBank/DDBJ databases">
        <title>A chromosome-level genome assembly of Lolium multiflorum.</title>
        <authorList>
            <person name="Chen Y."/>
            <person name="Copetti D."/>
            <person name="Kolliker R."/>
            <person name="Studer B."/>
        </authorList>
    </citation>
    <scope>NUCLEOTIDE SEQUENCE</scope>
    <source>
        <strain evidence="5">02402/16</strain>
        <tissue evidence="5">Leaf</tissue>
    </source>
</reference>
<proteinExistence type="predicted"/>
<comment type="caution">
    <text evidence="5">The sequence shown here is derived from an EMBL/GenBank/DDBJ whole genome shotgun (WGS) entry which is preliminary data.</text>
</comment>
<evidence type="ECO:0000256" key="2">
    <source>
        <dbReference type="ARBA" id="ARBA00022527"/>
    </source>
</evidence>
<keyword evidence="6" id="KW-1185">Reference proteome</keyword>
<dbReference type="Gene3D" id="3.30.200.20">
    <property type="entry name" value="Phosphorylase Kinase, domain 1"/>
    <property type="match status" value="1"/>
</dbReference>
<dbReference type="InterPro" id="IPR000719">
    <property type="entry name" value="Prot_kinase_dom"/>
</dbReference>
<name>A0AAD8VPS4_LOLMU</name>
<dbReference type="InterPro" id="IPR001245">
    <property type="entry name" value="Ser-Thr/Tyr_kinase_cat_dom"/>
</dbReference>
<keyword evidence="2" id="KW-0723">Serine/threonine-protein kinase</keyword>
<keyword evidence="3" id="KW-0472">Membrane</keyword>
<dbReference type="PANTHER" id="PTHR47985:SF23">
    <property type="entry name" value="OS07G0695300 PROTEIN"/>
    <property type="match status" value="1"/>
</dbReference>
<dbReference type="GO" id="GO:0005524">
    <property type="term" value="F:ATP binding"/>
    <property type="evidence" value="ECO:0007669"/>
    <property type="project" value="InterPro"/>
</dbReference>
<evidence type="ECO:0000313" key="5">
    <source>
        <dbReference type="EMBL" id="KAK1612348.1"/>
    </source>
</evidence>
<keyword evidence="2" id="KW-0418">Kinase</keyword>
<dbReference type="Proteomes" id="UP001231189">
    <property type="component" value="Unassembled WGS sequence"/>
</dbReference>
<accession>A0AAD8VPS4</accession>
<evidence type="ECO:0000313" key="6">
    <source>
        <dbReference type="Proteomes" id="UP001231189"/>
    </source>
</evidence>
<gene>
    <name evidence="5" type="ORF">QYE76_036021</name>
</gene>
<evidence type="ECO:0000259" key="4">
    <source>
        <dbReference type="PROSITE" id="PS50011"/>
    </source>
</evidence>
<dbReference type="Pfam" id="PF07714">
    <property type="entry name" value="PK_Tyr_Ser-Thr"/>
    <property type="match status" value="1"/>
</dbReference>
<dbReference type="GO" id="GO:0016020">
    <property type="term" value="C:membrane"/>
    <property type="evidence" value="ECO:0007669"/>
    <property type="project" value="UniProtKB-SubCell"/>
</dbReference>
<dbReference type="InterPro" id="IPR011009">
    <property type="entry name" value="Kinase-like_dom_sf"/>
</dbReference>
<keyword evidence="2" id="KW-0808">Transferase</keyword>
<dbReference type="EMBL" id="JAUUTY010000007">
    <property type="protein sequence ID" value="KAK1612348.1"/>
    <property type="molecule type" value="Genomic_DNA"/>
</dbReference>
<comment type="subcellular location">
    <subcellularLocation>
        <location evidence="1">Membrane</location>
    </subcellularLocation>
</comment>
<protein>
    <recommendedName>
        <fullName evidence="4">Protein kinase domain-containing protein</fullName>
    </recommendedName>
</protein>
<dbReference type="SUPFAM" id="SSF56112">
    <property type="entry name" value="Protein kinase-like (PK-like)"/>
    <property type="match status" value="1"/>
</dbReference>
<feature type="domain" description="Protein kinase" evidence="4">
    <location>
        <begin position="47"/>
        <end position="351"/>
    </location>
</feature>
<evidence type="ECO:0000256" key="3">
    <source>
        <dbReference type="ARBA" id="ARBA00023136"/>
    </source>
</evidence>
<dbReference type="PANTHER" id="PTHR47985">
    <property type="entry name" value="OS07G0668900 PROTEIN"/>
    <property type="match status" value="1"/>
</dbReference>